<evidence type="ECO:0000256" key="2">
    <source>
        <dbReference type="ARBA" id="ARBA00022723"/>
    </source>
</evidence>
<dbReference type="Pfam" id="PF03604">
    <property type="entry name" value="Zn_ribbon_RPAB4"/>
    <property type="match status" value="1"/>
</dbReference>
<evidence type="ECO:0000256" key="3">
    <source>
        <dbReference type="ARBA" id="ARBA00022833"/>
    </source>
</evidence>
<protein>
    <recommendedName>
        <fullName evidence="9">Metallothionein-I gene transcription activator</fullName>
    </recommendedName>
</protein>
<feature type="region of interest" description="Disordered" evidence="6">
    <location>
        <begin position="1"/>
        <end position="20"/>
    </location>
</feature>
<sequence>MSAAGYTGYTPSATQTGDAAGGAAAIVDDRSRAVHYTCGDCDSVVTLKRGEPIRCRNCGHRVLYKQRTKRMVQFEAR</sequence>
<dbReference type="SMART" id="SM00659">
    <property type="entry name" value="RPOLCX"/>
    <property type="match status" value="1"/>
</dbReference>
<keyword evidence="3" id="KW-0862">Zinc</keyword>
<dbReference type="STRING" id="1448308.A0A2T2P523"/>
<dbReference type="GO" id="GO:0003677">
    <property type="term" value="F:DNA binding"/>
    <property type="evidence" value="ECO:0007669"/>
    <property type="project" value="InterPro"/>
</dbReference>
<dbReference type="AlphaFoldDB" id="A0A2T2P523"/>
<dbReference type="PANTHER" id="PTHR12056:SF2">
    <property type="entry name" value="GEO11084P1"/>
    <property type="match status" value="1"/>
</dbReference>
<name>A0A2T2P523_CORCC</name>
<evidence type="ECO:0008006" key="9">
    <source>
        <dbReference type="Google" id="ProtNLM"/>
    </source>
</evidence>
<organism evidence="7 8">
    <name type="scientific">Corynespora cassiicola Philippines</name>
    <dbReference type="NCBI Taxonomy" id="1448308"/>
    <lineage>
        <taxon>Eukaryota</taxon>
        <taxon>Fungi</taxon>
        <taxon>Dikarya</taxon>
        <taxon>Ascomycota</taxon>
        <taxon>Pezizomycotina</taxon>
        <taxon>Dothideomycetes</taxon>
        <taxon>Pleosporomycetidae</taxon>
        <taxon>Pleosporales</taxon>
        <taxon>Corynesporascaceae</taxon>
        <taxon>Corynespora</taxon>
    </lineage>
</organism>
<dbReference type="InterPro" id="IPR029040">
    <property type="entry name" value="RPABC4/Spt4"/>
</dbReference>
<dbReference type="EMBL" id="KZ678129">
    <property type="protein sequence ID" value="PSN72780.1"/>
    <property type="molecule type" value="Genomic_DNA"/>
</dbReference>
<evidence type="ECO:0000256" key="1">
    <source>
        <dbReference type="ARBA" id="ARBA00004123"/>
    </source>
</evidence>
<dbReference type="GO" id="GO:0005665">
    <property type="term" value="C:RNA polymerase II, core complex"/>
    <property type="evidence" value="ECO:0007669"/>
    <property type="project" value="TreeGrafter"/>
</dbReference>
<evidence type="ECO:0000313" key="7">
    <source>
        <dbReference type="EMBL" id="PSN72780.1"/>
    </source>
</evidence>
<dbReference type="GO" id="GO:0003899">
    <property type="term" value="F:DNA-directed RNA polymerase activity"/>
    <property type="evidence" value="ECO:0007669"/>
    <property type="project" value="InterPro"/>
</dbReference>
<dbReference type="Gene3D" id="2.20.28.30">
    <property type="entry name" value="RNA polymerase ii, chain L"/>
    <property type="match status" value="1"/>
</dbReference>
<proteinExistence type="inferred from homology"/>
<gene>
    <name evidence="7" type="ORF">BS50DRAFT_568386</name>
</gene>
<dbReference type="FunFam" id="2.20.28.30:FF:000002">
    <property type="entry name" value="DNA-directed RNA polymerases II, IV and V subunit 12"/>
    <property type="match status" value="1"/>
</dbReference>
<dbReference type="GO" id="GO:0005666">
    <property type="term" value="C:RNA polymerase III complex"/>
    <property type="evidence" value="ECO:0007669"/>
    <property type="project" value="TreeGrafter"/>
</dbReference>
<dbReference type="OrthoDB" id="5585087at2759"/>
<dbReference type="GO" id="GO:0006351">
    <property type="term" value="P:DNA-templated transcription"/>
    <property type="evidence" value="ECO:0007669"/>
    <property type="project" value="InterPro"/>
</dbReference>
<evidence type="ECO:0000256" key="6">
    <source>
        <dbReference type="SAM" id="MobiDB-lite"/>
    </source>
</evidence>
<dbReference type="Proteomes" id="UP000240883">
    <property type="component" value="Unassembled WGS sequence"/>
</dbReference>
<reference evidence="7 8" key="1">
    <citation type="journal article" date="2018" name="Front. Microbiol.">
        <title>Genome-Wide Analysis of Corynespora cassiicola Leaf Fall Disease Putative Effectors.</title>
        <authorList>
            <person name="Lopez D."/>
            <person name="Ribeiro S."/>
            <person name="Label P."/>
            <person name="Fumanal B."/>
            <person name="Venisse J.S."/>
            <person name="Kohler A."/>
            <person name="de Oliveira R.R."/>
            <person name="Labutti K."/>
            <person name="Lipzen A."/>
            <person name="Lail K."/>
            <person name="Bauer D."/>
            <person name="Ohm R.A."/>
            <person name="Barry K.W."/>
            <person name="Spatafora J."/>
            <person name="Grigoriev I.V."/>
            <person name="Martin F.M."/>
            <person name="Pujade-Renaud V."/>
        </authorList>
    </citation>
    <scope>NUCLEOTIDE SEQUENCE [LARGE SCALE GENOMIC DNA]</scope>
    <source>
        <strain evidence="7 8">Philippines</strain>
    </source>
</reference>
<keyword evidence="2" id="KW-0479">Metal-binding</keyword>
<dbReference type="GO" id="GO:0008270">
    <property type="term" value="F:zinc ion binding"/>
    <property type="evidence" value="ECO:0007669"/>
    <property type="project" value="InterPro"/>
</dbReference>
<evidence type="ECO:0000313" key="8">
    <source>
        <dbReference type="Proteomes" id="UP000240883"/>
    </source>
</evidence>
<keyword evidence="4" id="KW-0539">Nucleus</keyword>
<accession>A0A2T2P523</accession>
<evidence type="ECO:0000256" key="5">
    <source>
        <dbReference type="ARBA" id="ARBA00025770"/>
    </source>
</evidence>
<evidence type="ECO:0000256" key="4">
    <source>
        <dbReference type="ARBA" id="ARBA00023242"/>
    </source>
</evidence>
<dbReference type="PANTHER" id="PTHR12056">
    <property type="entry name" value="DNA-DIRECTED RNA POLYMERASES I, II, AND III"/>
    <property type="match status" value="1"/>
</dbReference>
<dbReference type="SUPFAM" id="SSF63393">
    <property type="entry name" value="RNA polymerase subunits"/>
    <property type="match status" value="1"/>
</dbReference>
<dbReference type="InterPro" id="IPR039747">
    <property type="entry name" value="RPABC4"/>
</dbReference>
<comment type="similarity">
    <text evidence="5">Belongs to the archaeal Rpo12/eukaryotic RPC10 RNA polymerase subunit family.</text>
</comment>
<comment type="subcellular location">
    <subcellularLocation>
        <location evidence="1">Nucleus</location>
    </subcellularLocation>
</comment>
<dbReference type="InterPro" id="IPR006591">
    <property type="entry name" value="RNAP_P/RPABC4"/>
</dbReference>
<keyword evidence="8" id="KW-1185">Reference proteome</keyword>
<dbReference type="GO" id="GO:0005736">
    <property type="term" value="C:RNA polymerase I complex"/>
    <property type="evidence" value="ECO:0007669"/>
    <property type="project" value="TreeGrafter"/>
</dbReference>